<evidence type="ECO:0008006" key="4">
    <source>
        <dbReference type="Google" id="ProtNLM"/>
    </source>
</evidence>
<keyword evidence="1" id="KW-0812">Transmembrane</keyword>
<feature type="transmembrane region" description="Helical" evidence="1">
    <location>
        <begin position="28"/>
        <end position="53"/>
    </location>
</feature>
<feature type="transmembrane region" description="Helical" evidence="1">
    <location>
        <begin position="440"/>
        <end position="462"/>
    </location>
</feature>
<gene>
    <name evidence="2" type="ORF">CYJ10_28705</name>
</gene>
<comment type="caution">
    <text evidence="2">The sequence shown here is derived from an EMBL/GenBank/DDBJ whole genome shotgun (WGS) entry which is preliminary data.</text>
</comment>
<sequence length="549" mass="61041">MLSTARRLQGASLPHAFQRRRTRLMAGWSLLVVVQMLCFLSPQNIVCALLILIGGNLGVLTMGRRDLLRNYPISTLIVLGYTLSYFLLPPVATLLEWKPITHNLNHAELINIHALVCLIFVLGAHVIYRNSRLTASIRKALTLRVLTPLGYFRVPGNTQYMILGGIGLAAMAYQVFVLGSAREELLGADNKFMQAMFPLVYLPYCILIRPVVGARQLRTSLQWKLVLGAYTAALLLVSMGSNSRSAFLLGITSIGIAWLYGVVTGSVTTRLIRARNLILLGGVALILQGPVADLATSMVIVRDERRDLAAAALLEATMNTMQDSRAIAERRQLDNSKSYDWDEYYVDNLFLARLSNLKFSDESLDLALRQDASAKVNLRNLEWQSVLSVFPRPVIDTLGLPVDKELVSTSSGGDLMLFTTTGDYDALRGFRTGSIFGSGYALFGWLYPFLVALAAIPIFTLADTQTTRVPNPDTRPSAPPWIPAFNSFNAVRLFAWLFFLTSAATGVESMAGLSRYIMRGWLETLMIYSMAYWFSYAVVRIVPWRGMRR</sequence>
<feature type="transmembrane region" description="Helical" evidence="1">
    <location>
        <begin position="160"/>
        <end position="180"/>
    </location>
</feature>
<evidence type="ECO:0000313" key="2">
    <source>
        <dbReference type="EMBL" id="PLP97069.1"/>
    </source>
</evidence>
<evidence type="ECO:0000313" key="3">
    <source>
        <dbReference type="Proteomes" id="UP000234341"/>
    </source>
</evidence>
<name>A0A2N5C4C7_9BURK</name>
<dbReference type="AlphaFoldDB" id="A0A2N5C4C7"/>
<feature type="transmembrane region" description="Helical" evidence="1">
    <location>
        <begin position="493"/>
        <end position="513"/>
    </location>
</feature>
<feature type="transmembrane region" description="Helical" evidence="1">
    <location>
        <begin position="221"/>
        <end position="239"/>
    </location>
</feature>
<dbReference type="Proteomes" id="UP000234341">
    <property type="component" value="Unassembled WGS sequence"/>
</dbReference>
<feature type="transmembrane region" description="Helical" evidence="1">
    <location>
        <begin position="192"/>
        <end position="209"/>
    </location>
</feature>
<keyword evidence="1" id="KW-1133">Transmembrane helix</keyword>
<reference evidence="2 3" key="1">
    <citation type="submission" date="2017-12" db="EMBL/GenBank/DDBJ databases">
        <title>Genome sequence of the active heterotrophic nitrifier-denitrifier, Cupriavidus pauculus UM1.</title>
        <authorList>
            <person name="Putonti C."/>
            <person name="Castignetti D."/>
        </authorList>
    </citation>
    <scope>NUCLEOTIDE SEQUENCE [LARGE SCALE GENOMIC DNA]</scope>
    <source>
        <strain evidence="2 3">UM1</strain>
    </source>
</reference>
<feature type="transmembrane region" description="Helical" evidence="1">
    <location>
        <begin position="277"/>
        <end position="301"/>
    </location>
</feature>
<keyword evidence="1" id="KW-0472">Membrane</keyword>
<feature type="transmembrane region" description="Helical" evidence="1">
    <location>
        <begin position="73"/>
        <end position="97"/>
    </location>
</feature>
<accession>A0A2N5C4C7</accession>
<feature type="transmembrane region" description="Helical" evidence="1">
    <location>
        <begin position="109"/>
        <end position="128"/>
    </location>
</feature>
<dbReference type="RefSeq" id="WP_101684832.1">
    <property type="nucleotide sequence ID" value="NZ_PJRP01000020.1"/>
</dbReference>
<protein>
    <recommendedName>
        <fullName evidence="4">O-antigen polysaccharide polymerase Wzy</fullName>
    </recommendedName>
</protein>
<proteinExistence type="predicted"/>
<evidence type="ECO:0000256" key="1">
    <source>
        <dbReference type="SAM" id="Phobius"/>
    </source>
</evidence>
<organism evidence="2 3">
    <name type="scientific">Cupriavidus pauculus</name>
    <dbReference type="NCBI Taxonomy" id="82633"/>
    <lineage>
        <taxon>Bacteria</taxon>
        <taxon>Pseudomonadati</taxon>
        <taxon>Pseudomonadota</taxon>
        <taxon>Betaproteobacteria</taxon>
        <taxon>Burkholderiales</taxon>
        <taxon>Burkholderiaceae</taxon>
        <taxon>Cupriavidus</taxon>
    </lineage>
</organism>
<dbReference type="OrthoDB" id="8949626at2"/>
<dbReference type="EMBL" id="PJRP01000020">
    <property type="protein sequence ID" value="PLP97069.1"/>
    <property type="molecule type" value="Genomic_DNA"/>
</dbReference>
<feature type="transmembrane region" description="Helical" evidence="1">
    <location>
        <begin position="246"/>
        <end position="265"/>
    </location>
</feature>
<feature type="transmembrane region" description="Helical" evidence="1">
    <location>
        <begin position="525"/>
        <end position="543"/>
    </location>
</feature>